<evidence type="ECO:0000313" key="3">
    <source>
        <dbReference type="EMBL" id="CAE0652891.1"/>
    </source>
</evidence>
<evidence type="ECO:0000259" key="2">
    <source>
        <dbReference type="Pfam" id="PF25342"/>
    </source>
</evidence>
<name>A0A7S3YIQ5_9EUKA</name>
<dbReference type="InterPro" id="IPR057589">
    <property type="entry name" value="GT_PLOD"/>
</dbReference>
<keyword evidence="1" id="KW-0732">Signal</keyword>
<sequence>MVSVVLYGLLFAFASGSPIGDEERRRLAAYSELMEHCKEIREGRADTCDYIFTSAFEYFLDYVSKRAPQGQFSGSASAWKARCVSGILVKDPPVCWAAAYMLIPFPLTENEEVIDCAAPTSGSVDQISTEDLLSQYKFKALTVETRNLEEQTCALLRTSCALGMDFEVLGQDWGKRKMTRAVKIRLVADALKRIPEEERKRTIVINVDSSDVFIQSDKETIMRNFLRQDSRLLFSGEMDCFPFRYFPMSMTLGNNTIILYGPVEERYSKLHVCDRLYPKSSSSPVRWLNSGSWIGFADTALEAYESVREVPRWFMDRWPGSDQGFFNTLYLSGRYGIKIDMCSEIFATFKTVEFNPEDEREYHSLWQLYGHGPFRHQFNLVYAEKANDTSPFKYLWKYKKTERIPAAMHFNGGSFNKMHDHVRFSDNGFVSAEENQFLHDCSPMRRIEVSMQMTNLPNDATCLAVEHKCMTKLAVLRDERKCGFDDATMEKMASKNLSGLAFFTEMSPVRYFTPLSFEEHKTFAAASHAAVSRVGIDAWLALVDGAHYIPGNHQTYMAHAFLEARRMYREGFRELISIAVIMLVLTLSLKCLRKAWSSKGGSLKMQLRVENEKLKV</sequence>
<dbReference type="CDD" id="cd22997">
    <property type="entry name" value="GT_LH"/>
    <property type="match status" value="1"/>
</dbReference>
<dbReference type="AlphaFoldDB" id="A0A7S3YIQ5"/>
<dbReference type="Pfam" id="PF25342">
    <property type="entry name" value="GT_PLOD"/>
    <property type="match status" value="1"/>
</dbReference>
<feature type="domain" description="PLOD1-3-like GT" evidence="2">
    <location>
        <begin position="137"/>
        <end position="243"/>
    </location>
</feature>
<dbReference type="EMBL" id="HBIV01007859">
    <property type="protein sequence ID" value="CAE0652891.1"/>
    <property type="molecule type" value="Transcribed_RNA"/>
</dbReference>
<feature type="signal peptide" evidence="1">
    <location>
        <begin position="1"/>
        <end position="16"/>
    </location>
</feature>
<feature type="chain" id="PRO_5031527792" description="PLOD1-3-like GT domain-containing protein" evidence="1">
    <location>
        <begin position="17"/>
        <end position="616"/>
    </location>
</feature>
<evidence type="ECO:0000256" key="1">
    <source>
        <dbReference type="SAM" id="SignalP"/>
    </source>
</evidence>
<proteinExistence type="predicted"/>
<reference evidence="3" key="1">
    <citation type="submission" date="2021-01" db="EMBL/GenBank/DDBJ databases">
        <authorList>
            <person name="Corre E."/>
            <person name="Pelletier E."/>
            <person name="Niang G."/>
            <person name="Scheremetjew M."/>
            <person name="Finn R."/>
            <person name="Kale V."/>
            <person name="Holt S."/>
            <person name="Cochrane G."/>
            <person name="Meng A."/>
            <person name="Brown T."/>
            <person name="Cohen L."/>
        </authorList>
    </citation>
    <scope>NUCLEOTIDE SEQUENCE</scope>
    <source>
        <strain evidence="3">CCCM811</strain>
    </source>
</reference>
<gene>
    <name evidence="3" type="ORF">LGLO00237_LOCUS5861</name>
</gene>
<organism evidence="3">
    <name type="scientific">Lotharella globosa</name>
    <dbReference type="NCBI Taxonomy" id="91324"/>
    <lineage>
        <taxon>Eukaryota</taxon>
        <taxon>Sar</taxon>
        <taxon>Rhizaria</taxon>
        <taxon>Cercozoa</taxon>
        <taxon>Chlorarachniophyceae</taxon>
        <taxon>Lotharella</taxon>
    </lineage>
</organism>
<protein>
    <recommendedName>
        <fullName evidence="2">PLOD1-3-like GT domain-containing protein</fullName>
    </recommendedName>
</protein>
<accession>A0A7S3YIQ5</accession>